<dbReference type="GO" id="GO:0005737">
    <property type="term" value="C:cytoplasm"/>
    <property type="evidence" value="ECO:0007669"/>
    <property type="project" value="UniProtKB-ARBA"/>
</dbReference>
<reference evidence="7 8" key="1">
    <citation type="submission" date="2018-05" db="EMBL/GenBank/DDBJ databases">
        <title>Genetic diversity of glacier-inhabiting Cryobacterium bacteria in China and description of Cryobacterium mengkeensis sp. nov. and Arthrobacter glacialis sp. nov.</title>
        <authorList>
            <person name="Liu Q."/>
            <person name="Xin Y.-H."/>
        </authorList>
    </citation>
    <scope>NUCLEOTIDE SEQUENCE [LARGE SCALE GENOMIC DNA]</scope>
    <source>
        <strain evidence="7 8">GP3</strain>
    </source>
</reference>
<dbReference type="PANTHER" id="PTHR43853">
    <property type="entry name" value="3-KETOACYL-COA THIOLASE, PEROXISOMAL"/>
    <property type="match status" value="1"/>
</dbReference>
<dbReference type="PIRSF" id="PIRSF000429">
    <property type="entry name" value="Ac-CoA_Ac_transf"/>
    <property type="match status" value="1"/>
</dbReference>
<dbReference type="GO" id="GO:0010124">
    <property type="term" value="P:phenylacetate catabolic process"/>
    <property type="evidence" value="ECO:0007669"/>
    <property type="project" value="TreeGrafter"/>
</dbReference>
<organism evidence="7 8">
    <name type="scientific">Arthrobacter psychrochitiniphilus</name>
    <dbReference type="NCBI Taxonomy" id="291045"/>
    <lineage>
        <taxon>Bacteria</taxon>
        <taxon>Bacillati</taxon>
        <taxon>Actinomycetota</taxon>
        <taxon>Actinomycetes</taxon>
        <taxon>Micrococcales</taxon>
        <taxon>Micrococcaceae</taxon>
        <taxon>Arthrobacter</taxon>
    </lineage>
</organism>
<gene>
    <name evidence="7" type="ORF">CVS29_10185</name>
</gene>
<dbReference type="InterPro" id="IPR020617">
    <property type="entry name" value="Thiolase_C"/>
</dbReference>
<dbReference type="Pfam" id="PF02803">
    <property type="entry name" value="Thiolase_C"/>
    <property type="match status" value="1"/>
</dbReference>
<dbReference type="Gene3D" id="3.40.47.10">
    <property type="match status" value="1"/>
</dbReference>
<dbReference type="GO" id="GO:0003985">
    <property type="term" value="F:acetyl-CoA C-acetyltransferase activity"/>
    <property type="evidence" value="ECO:0007669"/>
    <property type="project" value="UniProtKB-EC"/>
</dbReference>
<dbReference type="InterPro" id="IPR002155">
    <property type="entry name" value="Thiolase"/>
</dbReference>
<dbReference type="InterPro" id="IPR016039">
    <property type="entry name" value="Thiolase-like"/>
</dbReference>
<evidence type="ECO:0000256" key="1">
    <source>
        <dbReference type="ARBA" id="ARBA00010982"/>
    </source>
</evidence>
<dbReference type="PANTHER" id="PTHR43853:SF3">
    <property type="entry name" value="ACETYL-COA C-ACETYLTRANSFERASE YHFS-RELATED"/>
    <property type="match status" value="1"/>
</dbReference>
<dbReference type="Pfam" id="PF00108">
    <property type="entry name" value="Thiolase_N"/>
    <property type="match status" value="1"/>
</dbReference>
<keyword evidence="2 4" id="KW-0808">Transferase</keyword>
<sequence length="410" mass="41745">MVLLARRLPNAKAGGAYKNHRAHDLAAAVISHLVMESGINPLAINDVILGNATGGGGNVARLAALTAGLAESVPGLSVDRQCGSGLEAIILACRLIQAGAGELYLAGGVESISTAPARAHRNAEGALEFYDRAQFAPLATGDPDAGVAAENVARHYGITRARQDAYAMESHTRALAAQRNAAFASELVPFADLAADQGIRGNLNARLMARFPPAFVAGGSVTAGNSCPFSDGAAVAVVTSLEHARTLVAAGDTDTGASVGLAFRASAVAGNDPNLLGVGAARAMELLLASTGLGIEQVRHSRVEFNEAFAAQVLAVADLLDLDPVLFNHDGGALALGHPYGASGAVLVTRLLAQVQATSQQTPEAKSQPALETGSQARAAAGQDAFAMLSMAGGMGLAAHFQTVDLRPQR</sequence>
<accession>A0A2V3DRF3</accession>
<evidence type="ECO:0000313" key="8">
    <source>
        <dbReference type="Proteomes" id="UP000246303"/>
    </source>
</evidence>
<dbReference type="PROSITE" id="PS00737">
    <property type="entry name" value="THIOLASE_2"/>
    <property type="match status" value="1"/>
</dbReference>
<dbReference type="InterPro" id="IPR050215">
    <property type="entry name" value="Thiolase-like_sf_Thiolase"/>
</dbReference>
<dbReference type="OrthoDB" id="1402717at2"/>
<dbReference type="InterPro" id="IPR020613">
    <property type="entry name" value="Thiolase_CS"/>
</dbReference>
<dbReference type="Proteomes" id="UP000246303">
    <property type="component" value="Unassembled WGS sequence"/>
</dbReference>
<dbReference type="CDD" id="cd00751">
    <property type="entry name" value="thiolase"/>
    <property type="match status" value="1"/>
</dbReference>
<evidence type="ECO:0000256" key="3">
    <source>
        <dbReference type="ARBA" id="ARBA00023315"/>
    </source>
</evidence>
<dbReference type="EC" id="2.3.1.9" evidence="7"/>
<feature type="domain" description="Thiolase C-terminal" evidence="6">
    <location>
        <begin position="264"/>
        <end position="361"/>
    </location>
</feature>
<dbReference type="AlphaFoldDB" id="A0A2V3DRF3"/>
<proteinExistence type="inferred from homology"/>
<evidence type="ECO:0000256" key="4">
    <source>
        <dbReference type="RuleBase" id="RU003557"/>
    </source>
</evidence>
<dbReference type="EMBL" id="QHLZ01000005">
    <property type="protein sequence ID" value="PXA65582.1"/>
    <property type="molecule type" value="Genomic_DNA"/>
</dbReference>
<evidence type="ECO:0000259" key="5">
    <source>
        <dbReference type="Pfam" id="PF00108"/>
    </source>
</evidence>
<comment type="similarity">
    <text evidence="1 4">Belongs to the thiolase-like superfamily. Thiolase family.</text>
</comment>
<name>A0A2V3DRF3_9MICC</name>
<dbReference type="GO" id="GO:0006635">
    <property type="term" value="P:fatty acid beta-oxidation"/>
    <property type="evidence" value="ECO:0007669"/>
    <property type="project" value="TreeGrafter"/>
</dbReference>
<dbReference type="NCBIfam" id="TIGR01930">
    <property type="entry name" value="AcCoA-C-Actrans"/>
    <property type="match status" value="1"/>
</dbReference>
<dbReference type="SUPFAM" id="SSF53901">
    <property type="entry name" value="Thiolase-like"/>
    <property type="match status" value="2"/>
</dbReference>
<evidence type="ECO:0000313" key="7">
    <source>
        <dbReference type="EMBL" id="PXA65582.1"/>
    </source>
</evidence>
<evidence type="ECO:0000256" key="2">
    <source>
        <dbReference type="ARBA" id="ARBA00022679"/>
    </source>
</evidence>
<dbReference type="InterPro" id="IPR020616">
    <property type="entry name" value="Thiolase_N"/>
</dbReference>
<comment type="caution">
    <text evidence="7">The sequence shown here is derived from an EMBL/GenBank/DDBJ whole genome shotgun (WGS) entry which is preliminary data.</text>
</comment>
<protein>
    <submittedName>
        <fullName evidence="7">Acetyl-CoA C-acyltransferase</fullName>
        <ecNumber evidence="7">2.3.1.9</ecNumber>
    </submittedName>
</protein>
<keyword evidence="8" id="KW-1185">Reference proteome</keyword>
<evidence type="ECO:0000259" key="6">
    <source>
        <dbReference type="Pfam" id="PF02803"/>
    </source>
</evidence>
<feature type="domain" description="Thiolase N-terminal" evidence="5">
    <location>
        <begin position="3"/>
        <end position="240"/>
    </location>
</feature>
<keyword evidence="3 4" id="KW-0012">Acyltransferase</keyword>